<comment type="induction">
    <text evidence="9">By heat shock.</text>
</comment>
<reference evidence="19" key="1">
    <citation type="submission" date="2017-04" db="EMBL/GenBank/DDBJ databases">
        <authorList>
            <person name="Varghese N."/>
            <person name="Submissions S."/>
        </authorList>
    </citation>
    <scope>NUCLEOTIDE SEQUENCE [LARGE SCALE GENOMIC DNA]</scope>
    <source>
        <strain evidence="19">DSM 9293</strain>
    </source>
</reference>
<comment type="subunit">
    <text evidence="9 10">Homohexamer. Organized in a ring with a central cavity.</text>
</comment>
<dbReference type="InterPro" id="IPR015947">
    <property type="entry name" value="PUA-like_sf"/>
</dbReference>
<evidence type="ECO:0000313" key="19">
    <source>
        <dbReference type="Proteomes" id="UP000192660"/>
    </source>
</evidence>
<keyword evidence="4 9" id="KW-0547">Nucleotide-binding</keyword>
<dbReference type="GO" id="GO:0005737">
    <property type="term" value="C:cytoplasm"/>
    <property type="evidence" value="ECO:0007669"/>
    <property type="project" value="UniProtKB-SubCell"/>
</dbReference>
<evidence type="ECO:0000256" key="5">
    <source>
        <dbReference type="ARBA" id="ARBA00022801"/>
    </source>
</evidence>
<dbReference type="SUPFAM" id="SSF52540">
    <property type="entry name" value="P-loop containing nucleoside triphosphate hydrolases"/>
    <property type="match status" value="1"/>
</dbReference>
<dbReference type="Gene3D" id="1.10.8.60">
    <property type="match status" value="1"/>
</dbReference>
<name>A0A1W1W9D5_SULTA</name>
<comment type="function">
    <text evidence="9">ATP-dependent serine protease that mediates the selective degradation of mutant and abnormal proteins as well as certain short-lived regulatory proteins. Required for cellular homeostasis and for survival from DNA damage and developmental changes induced by stress. Degrades polypeptides processively to yield small peptide fragments that are 5 to 10 amino acids long. Binds to DNA in a double-stranded, site-specific manner.</text>
</comment>
<dbReference type="InterPro" id="IPR014721">
    <property type="entry name" value="Ribsml_uS5_D2-typ_fold_subgr"/>
</dbReference>
<dbReference type="GO" id="GO:0005524">
    <property type="term" value="F:ATP binding"/>
    <property type="evidence" value="ECO:0007669"/>
    <property type="project" value="UniProtKB-UniRule"/>
</dbReference>
<feature type="active site" evidence="9 11">
    <location>
        <position position="716"/>
    </location>
</feature>
<dbReference type="GO" id="GO:0016887">
    <property type="term" value="F:ATP hydrolysis activity"/>
    <property type="evidence" value="ECO:0007669"/>
    <property type="project" value="UniProtKB-UniRule"/>
</dbReference>
<dbReference type="PROSITE" id="PS01046">
    <property type="entry name" value="LON_SER"/>
    <property type="match status" value="1"/>
</dbReference>
<dbReference type="CDD" id="cd19500">
    <property type="entry name" value="RecA-like_Lon"/>
    <property type="match status" value="1"/>
</dbReference>
<dbReference type="InterPro" id="IPR008269">
    <property type="entry name" value="Lon_proteolytic"/>
</dbReference>
<feature type="coiled-coil region" evidence="15">
    <location>
        <begin position="230"/>
        <end position="264"/>
    </location>
</feature>
<evidence type="ECO:0000256" key="3">
    <source>
        <dbReference type="ARBA" id="ARBA00022670"/>
    </source>
</evidence>
<keyword evidence="6 9" id="KW-0720">Serine protease</keyword>
<dbReference type="GO" id="GO:0043565">
    <property type="term" value="F:sequence-specific DNA binding"/>
    <property type="evidence" value="ECO:0007669"/>
    <property type="project" value="UniProtKB-UniRule"/>
</dbReference>
<dbReference type="PANTHER" id="PTHR10046">
    <property type="entry name" value="ATP DEPENDENT LON PROTEASE FAMILY MEMBER"/>
    <property type="match status" value="1"/>
</dbReference>
<dbReference type="FunFam" id="1.20.5.5270:FF:000002">
    <property type="entry name" value="Lon protease homolog"/>
    <property type="match status" value="1"/>
</dbReference>
<feature type="binding site" evidence="9 12">
    <location>
        <begin position="350"/>
        <end position="357"/>
    </location>
    <ligand>
        <name>ATP</name>
        <dbReference type="ChEBI" id="CHEBI:30616"/>
    </ligand>
</feature>
<evidence type="ECO:0000256" key="11">
    <source>
        <dbReference type="PIRSR" id="PIRSR001174-1"/>
    </source>
</evidence>
<evidence type="ECO:0000313" key="18">
    <source>
        <dbReference type="EMBL" id="SMC02650.1"/>
    </source>
</evidence>
<dbReference type="InterPro" id="IPR046336">
    <property type="entry name" value="Lon_prtase_N_sf"/>
</dbReference>
<gene>
    <name evidence="9" type="primary">lon</name>
    <name evidence="18" type="ORF">SAMN00768000_0700</name>
</gene>
<accession>A0A1W1W9D5</accession>
<dbReference type="AlphaFoldDB" id="A0A1W1W9D5"/>
<dbReference type="PROSITE" id="PS51786">
    <property type="entry name" value="LON_PROTEOLYTIC"/>
    <property type="match status" value="1"/>
</dbReference>
<evidence type="ECO:0000256" key="8">
    <source>
        <dbReference type="ARBA" id="ARBA00023016"/>
    </source>
</evidence>
<evidence type="ECO:0000256" key="1">
    <source>
        <dbReference type="ARBA" id="ARBA00004496"/>
    </source>
</evidence>
<evidence type="ECO:0000256" key="15">
    <source>
        <dbReference type="SAM" id="Coils"/>
    </source>
</evidence>
<dbReference type="InterPro" id="IPR054594">
    <property type="entry name" value="Lon_lid"/>
</dbReference>
<comment type="catalytic activity">
    <reaction evidence="9 10 13">
        <text>Hydrolysis of proteins in presence of ATP.</text>
        <dbReference type="EC" id="3.4.21.53"/>
    </reaction>
</comment>
<dbReference type="Pfam" id="PF00004">
    <property type="entry name" value="AAA"/>
    <property type="match status" value="1"/>
</dbReference>
<protein>
    <recommendedName>
        <fullName evidence="9 10">Lon protease</fullName>
        <ecNumber evidence="9 10">3.4.21.53</ecNumber>
    </recommendedName>
    <alternativeName>
        <fullName evidence="9">ATP-dependent protease La</fullName>
    </alternativeName>
</protein>
<sequence length="778" mass="87448">METQLPLLPLRGVLLFPYMVVPLEVGRERSLKALEQAMLGSQELIFVAQKDTRLDEPHEDDLYRVGIIGEVKQLLKMPTGGAKVVVEGRSRAIIHKITDEGTYFEALVEAVAEDNEITDETEALMHAVVDLFELYIKNSKKMPGEASLSMNVDDPGRLADTIISYLDIRTAEKQEVLEIFSADERLKKVSDILSRQMELLEIEKRINIRVRKQMERTQKEYYLREQLKAIQKELGEADDHLGEVEELRQRLAETQGLTDEIREKISREIDRLAKMPTMSAEAVVVRNYVDWLLNLPWGIETDERVDVAEAERILNEDHYGLKKVKDRILEYLAVRQLSQSLKGPILCLVGPPGVGKTSLARSIARATGRNFVRVSLGGVRDEAEIRGHRRTYVGALPGRIIQGMKQAGSKNPLFLLDEVDKMAMDFRGDPSAALLEVLDPEQNSHFSDHYIEVPFDLSHVMFITTANVLHTIPKPLLDRMETIVIPGYTEEEKLHIALQYLWPKQMENHGLKPDMVEISQHAIADVIRHYTREAGVRQLERQLGAICRKVAREIVQGYQGTVRVTVNNLEKYLGPHQVHHRTKESQDEVGIVTGLAVTEAGGDVMPIEVTTMPGKGHLNLTGQLGDVMQESARAAYSFIRSRAREFGIDPSFHETLDLHVHVPEGAIPKDGPSAGIAMATAMVSALSNIPVKSQIAMTGEITLRGHVLPVGGIKEKTLAAHRAGIREIILPKENESDLEDLPRNVRRSMQIHLVEHLDEVLEFALTEKIVREEIAPQK</sequence>
<keyword evidence="19" id="KW-1185">Reference proteome</keyword>
<feature type="domain" description="Lon N-terminal" evidence="17">
    <location>
        <begin position="5"/>
        <end position="197"/>
    </location>
</feature>
<evidence type="ECO:0000259" key="16">
    <source>
        <dbReference type="PROSITE" id="PS51786"/>
    </source>
</evidence>
<dbReference type="GO" id="GO:0034605">
    <property type="term" value="P:cellular response to heat"/>
    <property type="evidence" value="ECO:0007669"/>
    <property type="project" value="UniProtKB-UniRule"/>
</dbReference>
<evidence type="ECO:0000256" key="9">
    <source>
        <dbReference type="HAMAP-Rule" id="MF_01973"/>
    </source>
</evidence>
<dbReference type="GO" id="GO:0006515">
    <property type="term" value="P:protein quality control for misfolded or incompletely synthesized proteins"/>
    <property type="evidence" value="ECO:0007669"/>
    <property type="project" value="UniProtKB-UniRule"/>
</dbReference>
<evidence type="ECO:0000256" key="13">
    <source>
        <dbReference type="PROSITE-ProRule" id="PRU01122"/>
    </source>
</evidence>
<dbReference type="InterPro" id="IPR003959">
    <property type="entry name" value="ATPase_AAA_core"/>
</dbReference>
<dbReference type="EC" id="3.4.21.53" evidence="9 10"/>
<dbReference type="EMBL" id="FWWY01000001">
    <property type="protein sequence ID" value="SMC02650.1"/>
    <property type="molecule type" value="Genomic_DNA"/>
</dbReference>
<dbReference type="SMART" id="SM00464">
    <property type="entry name" value="LON"/>
    <property type="match status" value="1"/>
</dbReference>
<dbReference type="SUPFAM" id="SSF54211">
    <property type="entry name" value="Ribosomal protein S5 domain 2-like"/>
    <property type="match status" value="1"/>
</dbReference>
<dbReference type="InterPro" id="IPR027417">
    <property type="entry name" value="P-loop_NTPase"/>
</dbReference>
<evidence type="ECO:0000256" key="7">
    <source>
        <dbReference type="ARBA" id="ARBA00022840"/>
    </source>
</evidence>
<dbReference type="NCBIfam" id="TIGR00763">
    <property type="entry name" value="lon"/>
    <property type="match status" value="1"/>
</dbReference>
<dbReference type="SMART" id="SM00382">
    <property type="entry name" value="AAA"/>
    <property type="match status" value="1"/>
</dbReference>
<dbReference type="Pfam" id="PF05362">
    <property type="entry name" value="Lon_C"/>
    <property type="match status" value="1"/>
</dbReference>
<dbReference type="PRINTS" id="PR00830">
    <property type="entry name" value="ENDOLAPTASE"/>
</dbReference>
<dbReference type="GO" id="GO:0004176">
    <property type="term" value="F:ATP-dependent peptidase activity"/>
    <property type="evidence" value="ECO:0007669"/>
    <property type="project" value="UniProtKB-UniRule"/>
</dbReference>
<dbReference type="HAMAP" id="MF_01973">
    <property type="entry name" value="lon_bact"/>
    <property type="match status" value="1"/>
</dbReference>
<keyword evidence="8 9" id="KW-0346">Stress response</keyword>
<dbReference type="Gene3D" id="3.40.50.300">
    <property type="entry name" value="P-loop containing nucleotide triphosphate hydrolases"/>
    <property type="match status" value="1"/>
</dbReference>
<comment type="similarity">
    <text evidence="9 10 13 14">Belongs to the peptidase S16 family.</text>
</comment>
<keyword evidence="15" id="KW-0175">Coiled coil</keyword>
<evidence type="ECO:0000259" key="17">
    <source>
        <dbReference type="PROSITE" id="PS51787"/>
    </source>
</evidence>
<dbReference type="Pfam" id="PF22667">
    <property type="entry name" value="Lon_lid"/>
    <property type="match status" value="1"/>
</dbReference>
<proteinExistence type="evidence at transcript level"/>
<keyword evidence="2 9" id="KW-0963">Cytoplasm</keyword>
<dbReference type="Gene3D" id="2.30.130.40">
    <property type="entry name" value="LON domain-like"/>
    <property type="match status" value="1"/>
</dbReference>
<dbReference type="STRING" id="28034.BFX07_05060"/>
<dbReference type="InterPro" id="IPR003111">
    <property type="entry name" value="Lon_prtase_N"/>
</dbReference>
<dbReference type="InterPro" id="IPR003593">
    <property type="entry name" value="AAA+_ATPase"/>
</dbReference>
<evidence type="ECO:0000256" key="6">
    <source>
        <dbReference type="ARBA" id="ARBA00022825"/>
    </source>
</evidence>
<dbReference type="InterPro" id="IPR027065">
    <property type="entry name" value="Lon_Prtase"/>
</dbReference>
<dbReference type="Proteomes" id="UP000192660">
    <property type="component" value="Unassembled WGS sequence"/>
</dbReference>
<evidence type="ECO:0000256" key="14">
    <source>
        <dbReference type="RuleBase" id="RU000591"/>
    </source>
</evidence>
<feature type="active site" evidence="9 11">
    <location>
        <position position="673"/>
    </location>
</feature>
<keyword evidence="5 9" id="KW-0378">Hydrolase</keyword>
<keyword evidence="7 9" id="KW-0067">ATP-binding</keyword>
<dbReference type="Gene3D" id="1.20.5.5270">
    <property type="match status" value="1"/>
</dbReference>
<dbReference type="Gene3D" id="1.20.58.1480">
    <property type="match status" value="1"/>
</dbReference>
<dbReference type="InterPro" id="IPR027543">
    <property type="entry name" value="Lon_bac"/>
</dbReference>
<dbReference type="PROSITE" id="PS51787">
    <property type="entry name" value="LON_N"/>
    <property type="match status" value="1"/>
</dbReference>
<keyword evidence="3 9" id="KW-0645">Protease</keyword>
<dbReference type="NCBIfam" id="NF008053">
    <property type="entry name" value="PRK10787.1"/>
    <property type="match status" value="1"/>
</dbReference>
<dbReference type="GO" id="GO:0004252">
    <property type="term" value="F:serine-type endopeptidase activity"/>
    <property type="evidence" value="ECO:0007669"/>
    <property type="project" value="UniProtKB-UniRule"/>
</dbReference>
<feature type="domain" description="Lon proteolytic" evidence="16">
    <location>
        <begin position="586"/>
        <end position="767"/>
    </location>
</feature>
<dbReference type="FunFam" id="3.40.50.300:FF:000382">
    <property type="entry name" value="Lon protease homolog 2, peroxisomal"/>
    <property type="match status" value="1"/>
</dbReference>
<evidence type="ECO:0000256" key="12">
    <source>
        <dbReference type="PIRSR" id="PIRSR001174-2"/>
    </source>
</evidence>
<dbReference type="Gene3D" id="3.30.230.10">
    <property type="match status" value="1"/>
</dbReference>
<evidence type="ECO:0000256" key="4">
    <source>
        <dbReference type="ARBA" id="ARBA00022741"/>
    </source>
</evidence>
<evidence type="ECO:0000256" key="10">
    <source>
        <dbReference type="PIRNR" id="PIRNR001174"/>
    </source>
</evidence>
<organism evidence="18 19">
    <name type="scientific">Sulfobacillus thermosulfidooxidans (strain DSM 9293 / VKM B-1269 / AT-1)</name>
    <dbReference type="NCBI Taxonomy" id="929705"/>
    <lineage>
        <taxon>Bacteria</taxon>
        <taxon>Bacillati</taxon>
        <taxon>Bacillota</taxon>
        <taxon>Clostridia</taxon>
        <taxon>Eubacteriales</taxon>
        <taxon>Clostridiales Family XVII. Incertae Sedis</taxon>
        <taxon>Sulfobacillus</taxon>
    </lineage>
</organism>
<dbReference type="InterPro" id="IPR008268">
    <property type="entry name" value="Peptidase_S16_AS"/>
</dbReference>
<comment type="subcellular location">
    <subcellularLocation>
        <location evidence="1 9 10">Cytoplasm</location>
    </subcellularLocation>
</comment>
<dbReference type="InterPro" id="IPR020568">
    <property type="entry name" value="Ribosomal_Su5_D2-typ_SF"/>
</dbReference>
<dbReference type="OrthoDB" id="9803599at2"/>
<evidence type="ECO:0000256" key="2">
    <source>
        <dbReference type="ARBA" id="ARBA00022490"/>
    </source>
</evidence>
<dbReference type="InterPro" id="IPR004815">
    <property type="entry name" value="Lon_bac/euk-typ"/>
</dbReference>
<dbReference type="Pfam" id="PF02190">
    <property type="entry name" value="LON_substr_bdg"/>
    <property type="match status" value="1"/>
</dbReference>
<dbReference type="PIRSF" id="PIRSF001174">
    <property type="entry name" value="Lon_proteas"/>
    <property type="match status" value="1"/>
</dbReference>
<dbReference type="SUPFAM" id="SSF88697">
    <property type="entry name" value="PUA domain-like"/>
    <property type="match status" value="1"/>
</dbReference>